<reference evidence="11 12" key="1">
    <citation type="submission" date="2021-12" db="EMBL/GenBank/DDBJ databases">
        <title>Discovery of the Pendulisporaceae a myxobacterial family with distinct sporulation behavior and unique specialized metabolism.</title>
        <authorList>
            <person name="Garcia R."/>
            <person name="Popoff A."/>
            <person name="Bader C.D."/>
            <person name="Loehr J."/>
            <person name="Walesch S."/>
            <person name="Walt C."/>
            <person name="Boldt J."/>
            <person name="Bunk B."/>
            <person name="Haeckl F.J.F.P.J."/>
            <person name="Gunesch A.P."/>
            <person name="Birkelbach J."/>
            <person name="Nuebel U."/>
            <person name="Pietschmann T."/>
            <person name="Bach T."/>
            <person name="Mueller R."/>
        </authorList>
    </citation>
    <scope>NUCLEOTIDE SEQUENCE [LARGE SCALE GENOMIC DNA]</scope>
    <source>
        <strain evidence="11 12">MSr11954</strain>
    </source>
</reference>
<dbReference type="InterPro" id="IPR041489">
    <property type="entry name" value="PDZ_6"/>
</dbReference>
<sequence length="494" mass="50822">MLQATRVVSSAVPFLPLLLSLSLGCQPAHAAAPPPSSSSASSAQQGSATQSPAPFASPPVLAGAPDVATLVAKVNPSVVNIVAMHDVKTRRSPFPFDFFDPFGGAMPQRGSPGPRGGGGEGVTRQRALGTGFIIDGSGHVATNAHVVEDANRVRVRLADDRELDAKVVGRDTRLDLAVLELQGIKNVNELPVAALGSSEKLRVGEYVVAIGNPFGLGHTVTMGIVSAKGRSIGAGPYDDFIQTDASINPGNSGGPLFDLRGQVIGINTAINPQGRGIGFAIPIDALKEVLPQLLRTGHVARGRLGVGIQSMDPTLAKALGLERPTGALVGDVEPGGPAERAGLRSGDVILEVGKETVDDAHELPRVVARHAPGSKVSLKVLRNKSTQTVDVTLDQLKDEAVATEAAPSSAPSGPGGYGLVLGDSRGGGAQVQRVQPGGAADELLMPGDVIVEVNRQPVGNTTEAIKALQSAPKGTVLLKVRREGATQFVAVERK</sequence>
<keyword evidence="4" id="KW-0677">Repeat</keyword>
<dbReference type="SUPFAM" id="SSF50494">
    <property type="entry name" value="Trypsin-like serine proteases"/>
    <property type="match status" value="1"/>
</dbReference>
<dbReference type="InterPro" id="IPR001940">
    <property type="entry name" value="Peptidase_S1C"/>
</dbReference>
<protein>
    <submittedName>
        <fullName evidence="11">Do family serine endopeptidase</fullName>
        <ecNumber evidence="11">3.4.21.107</ecNumber>
    </submittedName>
</protein>
<evidence type="ECO:0000256" key="3">
    <source>
        <dbReference type="ARBA" id="ARBA00022729"/>
    </source>
</evidence>
<evidence type="ECO:0000256" key="1">
    <source>
        <dbReference type="ARBA" id="ARBA00004418"/>
    </source>
</evidence>
<dbReference type="SMART" id="SM00228">
    <property type="entry name" value="PDZ"/>
    <property type="match status" value="2"/>
</dbReference>
<dbReference type="InterPro" id="IPR036034">
    <property type="entry name" value="PDZ_sf"/>
</dbReference>
<feature type="domain" description="PDZ" evidence="10">
    <location>
        <begin position="400"/>
        <end position="483"/>
    </location>
</feature>
<dbReference type="Gene3D" id="2.30.42.10">
    <property type="match status" value="2"/>
</dbReference>
<dbReference type="RefSeq" id="WP_394827020.1">
    <property type="nucleotide sequence ID" value="NZ_CP089984.1"/>
</dbReference>
<dbReference type="SUPFAM" id="SSF50156">
    <property type="entry name" value="PDZ domain-like"/>
    <property type="match status" value="2"/>
</dbReference>
<accession>A0ABZ2M2F2</accession>
<evidence type="ECO:0000256" key="9">
    <source>
        <dbReference type="SAM" id="SignalP"/>
    </source>
</evidence>
<keyword evidence="7" id="KW-0720">Serine protease</keyword>
<dbReference type="CDD" id="cd10839">
    <property type="entry name" value="cpPDZ1_DegP-like"/>
    <property type="match status" value="1"/>
</dbReference>
<evidence type="ECO:0000259" key="10">
    <source>
        <dbReference type="PROSITE" id="PS50106"/>
    </source>
</evidence>
<dbReference type="InterPro" id="IPR011782">
    <property type="entry name" value="Pept_S1C_Do"/>
</dbReference>
<keyword evidence="5" id="KW-0574">Periplasm</keyword>
<dbReference type="Pfam" id="PF13180">
    <property type="entry name" value="PDZ_2"/>
    <property type="match status" value="1"/>
</dbReference>
<name>A0ABZ2M2F2_9BACT</name>
<comment type="subcellular location">
    <subcellularLocation>
        <location evidence="1">Periplasm</location>
    </subcellularLocation>
</comment>
<keyword evidence="2" id="KW-0645">Protease</keyword>
<feature type="region of interest" description="Disordered" evidence="8">
    <location>
        <begin position="28"/>
        <end position="54"/>
    </location>
</feature>
<keyword evidence="12" id="KW-1185">Reference proteome</keyword>
<dbReference type="PROSITE" id="PS50106">
    <property type="entry name" value="PDZ"/>
    <property type="match status" value="2"/>
</dbReference>
<proteinExistence type="predicted"/>
<dbReference type="EC" id="3.4.21.107" evidence="11"/>
<dbReference type="NCBIfam" id="TIGR02037">
    <property type="entry name" value="degP_htrA_DO"/>
    <property type="match status" value="1"/>
</dbReference>
<evidence type="ECO:0000256" key="5">
    <source>
        <dbReference type="ARBA" id="ARBA00022764"/>
    </source>
</evidence>
<organism evidence="11 12">
    <name type="scientific">Pendulispora albinea</name>
    <dbReference type="NCBI Taxonomy" id="2741071"/>
    <lineage>
        <taxon>Bacteria</taxon>
        <taxon>Pseudomonadati</taxon>
        <taxon>Myxococcota</taxon>
        <taxon>Myxococcia</taxon>
        <taxon>Myxococcales</taxon>
        <taxon>Sorangiineae</taxon>
        <taxon>Pendulisporaceae</taxon>
        <taxon>Pendulispora</taxon>
    </lineage>
</organism>
<keyword evidence="3 9" id="KW-0732">Signal</keyword>
<dbReference type="InterPro" id="IPR009003">
    <property type="entry name" value="Peptidase_S1_PA"/>
</dbReference>
<dbReference type="Proteomes" id="UP001370348">
    <property type="component" value="Chromosome"/>
</dbReference>
<dbReference type="EMBL" id="CP089984">
    <property type="protein sequence ID" value="WXB17389.1"/>
    <property type="molecule type" value="Genomic_DNA"/>
</dbReference>
<dbReference type="PANTHER" id="PTHR43343:SF3">
    <property type="entry name" value="PROTEASE DO-LIKE 8, CHLOROPLASTIC"/>
    <property type="match status" value="1"/>
</dbReference>
<dbReference type="GO" id="GO:0016787">
    <property type="term" value="F:hydrolase activity"/>
    <property type="evidence" value="ECO:0007669"/>
    <property type="project" value="UniProtKB-KW"/>
</dbReference>
<evidence type="ECO:0000256" key="6">
    <source>
        <dbReference type="ARBA" id="ARBA00022801"/>
    </source>
</evidence>
<keyword evidence="6 11" id="KW-0378">Hydrolase</keyword>
<feature type="signal peptide" evidence="9">
    <location>
        <begin position="1"/>
        <end position="30"/>
    </location>
</feature>
<evidence type="ECO:0000256" key="4">
    <source>
        <dbReference type="ARBA" id="ARBA00022737"/>
    </source>
</evidence>
<feature type="chain" id="PRO_5047353578" evidence="9">
    <location>
        <begin position="31"/>
        <end position="494"/>
    </location>
</feature>
<dbReference type="Pfam" id="PF13365">
    <property type="entry name" value="Trypsin_2"/>
    <property type="match status" value="1"/>
</dbReference>
<evidence type="ECO:0000313" key="11">
    <source>
        <dbReference type="EMBL" id="WXB17389.1"/>
    </source>
</evidence>
<dbReference type="InterPro" id="IPR051201">
    <property type="entry name" value="Chloro_Bact_Ser_Proteases"/>
</dbReference>
<evidence type="ECO:0000313" key="12">
    <source>
        <dbReference type="Proteomes" id="UP001370348"/>
    </source>
</evidence>
<dbReference type="Pfam" id="PF17820">
    <property type="entry name" value="PDZ_6"/>
    <property type="match status" value="1"/>
</dbReference>
<dbReference type="PRINTS" id="PR00834">
    <property type="entry name" value="PROTEASES2C"/>
</dbReference>
<dbReference type="PROSITE" id="PS51257">
    <property type="entry name" value="PROKAR_LIPOPROTEIN"/>
    <property type="match status" value="1"/>
</dbReference>
<dbReference type="PANTHER" id="PTHR43343">
    <property type="entry name" value="PEPTIDASE S12"/>
    <property type="match status" value="1"/>
</dbReference>
<gene>
    <name evidence="11" type="ORF">LZC94_08910</name>
</gene>
<feature type="domain" description="PDZ" evidence="10">
    <location>
        <begin position="293"/>
        <end position="384"/>
    </location>
</feature>
<dbReference type="InterPro" id="IPR001478">
    <property type="entry name" value="PDZ"/>
</dbReference>
<dbReference type="Gene3D" id="2.40.10.120">
    <property type="match status" value="1"/>
</dbReference>
<evidence type="ECO:0000256" key="8">
    <source>
        <dbReference type="SAM" id="MobiDB-lite"/>
    </source>
</evidence>
<evidence type="ECO:0000256" key="7">
    <source>
        <dbReference type="ARBA" id="ARBA00022825"/>
    </source>
</evidence>
<evidence type="ECO:0000256" key="2">
    <source>
        <dbReference type="ARBA" id="ARBA00022670"/>
    </source>
</evidence>